<dbReference type="Pfam" id="PF12796">
    <property type="entry name" value="Ank_2"/>
    <property type="match status" value="1"/>
</dbReference>
<dbReference type="InterPro" id="IPR002110">
    <property type="entry name" value="Ankyrin_rpt"/>
</dbReference>
<dbReference type="EMBL" id="WHWC01000011">
    <property type="protein sequence ID" value="KAG8373952.1"/>
    <property type="molecule type" value="Genomic_DNA"/>
</dbReference>
<feature type="transmembrane region" description="Helical" evidence="1">
    <location>
        <begin position="449"/>
        <end position="474"/>
    </location>
</feature>
<name>A0AAV6X1V4_9LAMI</name>
<sequence length="556" mass="62452">MLVLEKERYVTQCVPLHLAALKGDWDAAKNLLEGDSTLAKALITKGGETALHIAAVEGHKFFVDELLKIMDDSDMEIQNPTKCTALCFAATTNRVDIAQLLVKGNQRLPTIYGDGAVTPLYTATLHGHKEMAEYLFPLSHSRLWTKDDQIELLTTSIESELYGLAIRILKQNRMLAAAQNINGVTPLEVLARKKLSFKRRISHHQGLWISFVDSILAYMKSKKTKQMSTPSDNAYELLGCLWDSAISQEDVETGKIGKHSKLLFVAAESGNDGFLAEIISRYPDFLYKVNTDEHSIFHIAVSHRYVEIFNLMLGLNGVKDLIASYIDINGNNMLHLVAKLAPQAQLNVIPGVALQMQREVLWFKKVEKIVKPSYRNMMNRDGETPYELFLEEHKDLMKEGEKQMKQTAKSCMLVTMLIATVVFTTAFTVPGGYNNNNGTPILKDNKLFMVFPISEAIATLSSLISTFVFLSILTSRYSENDFLKSLPLLLVIGVGTLFVSIVAMMVAFCTCLLFYQHQLAVVTILFFVIVPIMFVVLKYPLLVTILRSIYGCRWLF</sequence>
<keyword evidence="1" id="KW-0472">Membrane</keyword>
<reference evidence="3" key="1">
    <citation type="submission" date="2019-10" db="EMBL/GenBank/DDBJ databases">
        <authorList>
            <person name="Zhang R."/>
            <person name="Pan Y."/>
            <person name="Wang J."/>
            <person name="Ma R."/>
            <person name="Yu S."/>
        </authorList>
    </citation>
    <scope>NUCLEOTIDE SEQUENCE</scope>
    <source>
        <strain evidence="3">LA-IB0</strain>
        <tissue evidence="3">Leaf</tissue>
    </source>
</reference>
<evidence type="ECO:0000259" key="2">
    <source>
        <dbReference type="Pfam" id="PF13962"/>
    </source>
</evidence>
<keyword evidence="1" id="KW-1133">Transmembrane helix</keyword>
<comment type="caution">
    <text evidence="3">The sequence shown here is derived from an EMBL/GenBank/DDBJ whole genome shotgun (WGS) entry which is preliminary data.</text>
</comment>
<dbReference type="InterPro" id="IPR036770">
    <property type="entry name" value="Ankyrin_rpt-contain_sf"/>
</dbReference>
<dbReference type="SUPFAM" id="SSF48403">
    <property type="entry name" value="Ankyrin repeat"/>
    <property type="match status" value="1"/>
</dbReference>
<feature type="transmembrane region" description="Helical" evidence="1">
    <location>
        <begin position="521"/>
        <end position="546"/>
    </location>
</feature>
<dbReference type="Gene3D" id="1.25.40.20">
    <property type="entry name" value="Ankyrin repeat-containing domain"/>
    <property type="match status" value="2"/>
</dbReference>
<dbReference type="Pfam" id="PF13962">
    <property type="entry name" value="PGG"/>
    <property type="match status" value="1"/>
</dbReference>
<feature type="transmembrane region" description="Helical" evidence="1">
    <location>
        <begin position="411"/>
        <end position="429"/>
    </location>
</feature>
<dbReference type="Proteomes" id="UP000826271">
    <property type="component" value="Unassembled WGS sequence"/>
</dbReference>
<proteinExistence type="predicted"/>
<feature type="domain" description="PGG" evidence="2">
    <location>
        <begin position="402"/>
        <end position="512"/>
    </location>
</feature>
<evidence type="ECO:0000313" key="4">
    <source>
        <dbReference type="Proteomes" id="UP000826271"/>
    </source>
</evidence>
<feature type="transmembrane region" description="Helical" evidence="1">
    <location>
        <begin position="486"/>
        <end position="515"/>
    </location>
</feature>
<dbReference type="SMART" id="SM00248">
    <property type="entry name" value="ANK"/>
    <property type="match status" value="6"/>
</dbReference>
<dbReference type="GO" id="GO:0016020">
    <property type="term" value="C:membrane"/>
    <property type="evidence" value="ECO:0007669"/>
    <property type="project" value="TreeGrafter"/>
</dbReference>
<dbReference type="PANTHER" id="PTHR24177">
    <property type="entry name" value="CASKIN"/>
    <property type="match status" value="1"/>
</dbReference>
<gene>
    <name evidence="3" type="ORF">BUALT_Bualt11G0079300</name>
</gene>
<dbReference type="InterPro" id="IPR026961">
    <property type="entry name" value="PGG_dom"/>
</dbReference>
<accession>A0AAV6X1V4</accession>
<protein>
    <recommendedName>
        <fullName evidence="2">PGG domain-containing protein</fullName>
    </recommendedName>
</protein>
<evidence type="ECO:0000256" key="1">
    <source>
        <dbReference type="SAM" id="Phobius"/>
    </source>
</evidence>
<dbReference type="PANTHER" id="PTHR24177:SF292">
    <property type="entry name" value="ANKYRIN REPEAT FAMILY PROTEIN-RELATED"/>
    <property type="match status" value="1"/>
</dbReference>
<keyword evidence="4" id="KW-1185">Reference proteome</keyword>
<dbReference type="AlphaFoldDB" id="A0AAV6X1V4"/>
<evidence type="ECO:0000313" key="3">
    <source>
        <dbReference type="EMBL" id="KAG8373952.1"/>
    </source>
</evidence>
<organism evidence="3 4">
    <name type="scientific">Buddleja alternifolia</name>
    <dbReference type="NCBI Taxonomy" id="168488"/>
    <lineage>
        <taxon>Eukaryota</taxon>
        <taxon>Viridiplantae</taxon>
        <taxon>Streptophyta</taxon>
        <taxon>Embryophyta</taxon>
        <taxon>Tracheophyta</taxon>
        <taxon>Spermatophyta</taxon>
        <taxon>Magnoliopsida</taxon>
        <taxon>eudicotyledons</taxon>
        <taxon>Gunneridae</taxon>
        <taxon>Pentapetalae</taxon>
        <taxon>asterids</taxon>
        <taxon>lamiids</taxon>
        <taxon>Lamiales</taxon>
        <taxon>Scrophulariaceae</taxon>
        <taxon>Buddlejeae</taxon>
        <taxon>Buddleja</taxon>
    </lineage>
</organism>
<keyword evidence="1" id="KW-0812">Transmembrane</keyword>